<keyword evidence="2" id="KW-1185">Reference proteome</keyword>
<name>A0A857J0P5_9BURK</name>
<gene>
    <name evidence="1" type="ORF">GT347_03740</name>
</gene>
<dbReference type="SUPFAM" id="SSF47413">
    <property type="entry name" value="lambda repressor-like DNA-binding domains"/>
    <property type="match status" value="1"/>
</dbReference>
<dbReference type="Pfam" id="PF21716">
    <property type="entry name" value="dnstrm_HI1420"/>
    <property type="match status" value="1"/>
</dbReference>
<dbReference type="KEGG" id="xyk:GT347_03740"/>
<dbReference type="AlphaFoldDB" id="A0A857J0P5"/>
<dbReference type="RefSeq" id="WP_160550685.1">
    <property type="nucleotide sequence ID" value="NZ_CP047650.1"/>
</dbReference>
<protein>
    <submittedName>
        <fullName evidence="1">Putative addiction module antidote protein</fullName>
    </submittedName>
</protein>
<dbReference type="EMBL" id="CP047650">
    <property type="protein sequence ID" value="QHI97167.1"/>
    <property type="molecule type" value="Genomic_DNA"/>
</dbReference>
<evidence type="ECO:0000313" key="1">
    <source>
        <dbReference type="EMBL" id="QHI97167.1"/>
    </source>
</evidence>
<accession>A0A857J0P5</accession>
<dbReference type="InterPro" id="IPR010982">
    <property type="entry name" value="Lambda_DNA-bd_dom_sf"/>
</dbReference>
<dbReference type="PANTHER" id="PTHR40275">
    <property type="entry name" value="SSL7038 PROTEIN"/>
    <property type="match status" value="1"/>
</dbReference>
<dbReference type="GO" id="GO:0003677">
    <property type="term" value="F:DNA binding"/>
    <property type="evidence" value="ECO:0007669"/>
    <property type="project" value="InterPro"/>
</dbReference>
<organism evidence="1 2">
    <name type="scientific">Xylophilus rhododendri</name>
    <dbReference type="NCBI Taxonomy" id="2697032"/>
    <lineage>
        <taxon>Bacteria</taxon>
        <taxon>Pseudomonadati</taxon>
        <taxon>Pseudomonadota</taxon>
        <taxon>Betaproteobacteria</taxon>
        <taxon>Burkholderiales</taxon>
        <taxon>Xylophilus</taxon>
    </lineage>
</organism>
<dbReference type="InterPro" id="IPR014057">
    <property type="entry name" value="HI1420"/>
</dbReference>
<dbReference type="Proteomes" id="UP000464787">
    <property type="component" value="Chromosome"/>
</dbReference>
<proteinExistence type="predicted"/>
<evidence type="ECO:0000313" key="2">
    <source>
        <dbReference type="Proteomes" id="UP000464787"/>
    </source>
</evidence>
<dbReference type="NCBIfam" id="TIGR02684">
    <property type="entry name" value="dnstrm_HI1420"/>
    <property type="match status" value="1"/>
</dbReference>
<sequence length="106" mass="11319">MELKEFDIADYLDSPEVIAEYLSQILEDGDPAELVDALGDVARATGMSHIAELTGLGRESLYKTFKEGTQPRFDTVVKVLKAAGLQLTIVPARHARASGGSSQGLG</sequence>
<reference evidence="1 2" key="1">
    <citation type="submission" date="2020-01" db="EMBL/GenBank/DDBJ databases">
        <title>Genome sequencing of strain KACC 21265.</title>
        <authorList>
            <person name="Heo J."/>
            <person name="Kim S.-J."/>
            <person name="Kim J.-S."/>
            <person name="Hong S.-B."/>
            <person name="Kwon S.-W."/>
        </authorList>
    </citation>
    <scope>NUCLEOTIDE SEQUENCE [LARGE SCALE GENOMIC DNA]</scope>
    <source>
        <strain evidence="1 2">KACC 21265</strain>
    </source>
</reference>
<dbReference type="PANTHER" id="PTHR40275:SF1">
    <property type="entry name" value="SSL7038 PROTEIN"/>
    <property type="match status" value="1"/>
</dbReference>